<protein>
    <recommendedName>
        <fullName evidence="3">DUF2262 domain-containing protein</fullName>
    </recommendedName>
</protein>
<dbReference type="RefSeq" id="WP_089795148.1">
    <property type="nucleotide sequence ID" value="NZ_FOIU01000003.1"/>
</dbReference>
<dbReference type="AlphaFoldDB" id="A0A1I0S0N8"/>
<evidence type="ECO:0008006" key="3">
    <source>
        <dbReference type="Google" id="ProtNLM"/>
    </source>
</evidence>
<dbReference type="Proteomes" id="UP000199469">
    <property type="component" value="Unassembled WGS sequence"/>
</dbReference>
<dbReference type="EMBL" id="FOIU01000003">
    <property type="protein sequence ID" value="SEW47891.1"/>
    <property type="molecule type" value="Genomic_DNA"/>
</dbReference>
<proteinExistence type="predicted"/>
<dbReference type="OrthoDB" id="668150at2"/>
<keyword evidence="2" id="KW-1185">Reference proteome</keyword>
<name>A0A1I0S0N8_9FLAO</name>
<evidence type="ECO:0000313" key="2">
    <source>
        <dbReference type="Proteomes" id="UP000199469"/>
    </source>
</evidence>
<organism evidence="1 2">
    <name type="scientific">Chryseobacterium wanjuense</name>
    <dbReference type="NCBI Taxonomy" id="356305"/>
    <lineage>
        <taxon>Bacteria</taxon>
        <taxon>Pseudomonadati</taxon>
        <taxon>Bacteroidota</taxon>
        <taxon>Flavobacteriia</taxon>
        <taxon>Flavobacteriales</taxon>
        <taxon>Weeksellaceae</taxon>
        <taxon>Chryseobacterium group</taxon>
        <taxon>Chryseobacterium</taxon>
    </lineage>
</organism>
<dbReference type="STRING" id="356305.SAMN05421841_3654"/>
<reference evidence="2" key="1">
    <citation type="submission" date="2016-10" db="EMBL/GenBank/DDBJ databases">
        <authorList>
            <person name="Varghese N."/>
            <person name="Submissions S."/>
        </authorList>
    </citation>
    <scope>NUCLEOTIDE SEQUENCE [LARGE SCALE GENOMIC DNA]</scope>
    <source>
        <strain evidence="2">DSM 17724</strain>
    </source>
</reference>
<gene>
    <name evidence="1" type="ORF">SAMN05421841_3654</name>
</gene>
<evidence type="ECO:0000313" key="1">
    <source>
        <dbReference type="EMBL" id="SEW47891.1"/>
    </source>
</evidence>
<sequence length="139" mass="16465">MDKFKNLKLEDDVVTGKYNYYDGEVDVEFDLEEDDTEMDDFSELISDANNWIENLTQENLNELKTKIAKELTDSAYSDSDYKPTEKDYKDLENELTLTDVRFFPDQVISLVFKAKKEYPDMDIYCQIDNEFQVEDLFVE</sequence>
<accession>A0A1I0S0N8</accession>